<keyword evidence="3" id="KW-0808">Transferase</keyword>
<keyword evidence="4 7" id="KW-0812">Transmembrane</keyword>
<evidence type="ECO:0000256" key="3">
    <source>
        <dbReference type="ARBA" id="ARBA00022679"/>
    </source>
</evidence>
<proteinExistence type="predicted"/>
<protein>
    <submittedName>
        <fullName evidence="9">Glycosyltransferase family 2 protein</fullName>
    </submittedName>
</protein>
<dbReference type="PANTHER" id="PTHR48090">
    <property type="entry name" value="UNDECAPRENYL-PHOSPHATE 4-DEOXY-4-FORMAMIDO-L-ARABINOSE TRANSFERASE-RELATED"/>
    <property type="match status" value="1"/>
</dbReference>
<comment type="caution">
    <text evidence="9">The sequence shown here is derived from an EMBL/GenBank/DDBJ whole genome shotgun (WGS) entry which is preliminary data.</text>
</comment>
<evidence type="ECO:0000313" key="10">
    <source>
        <dbReference type="Proteomes" id="UP001301152"/>
    </source>
</evidence>
<dbReference type="PANTHER" id="PTHR48090:SF1">
    <property type="entry name" value="PROPHAGE BACTOPRENOL GLUCOSYL TRANSFERASE HOMOLOG"/>
    <property type="match status" value="1"/>
</dbReference>
<evidence type="ECO:0000256" key="4">
    <source>
        <dbReference type="ARBA" id="ARBA00022692"/>
    </source>
</evidence>
<reference evidence="9 10" key="1">
    <citation type="submission" date="2022-11" db="EMBL/GenBank/DDBJ databases">
        <title>Genome sequencing of Acetobacter type strain.</title>
        <authorList>
            <person name="Heo J."/>
            <person name="Lee D."/>
            <person name="Han B.-H."/>
            <person name="Hong S.-B."/>
            <person name="Kwon S.-W."/>
        </authorList>
    </citation>
    <scope>NUCLEOTIDE SEQUENCE [LARGE SCALE GENOMIC DNA]</scope>
    <source>
        <strain evidence="9 10">KACC 21253</strain>
    </source>
</reference>
<keyword evidence="6 7" id="KW-0472">Membrane</keyword>
<keyword evidence="10" id="KW-1185">Reference proteome</keyword>
<sequence>MSVMSRPAPRLVIVVPCYNEEEVFSSCLTELRNSIKEMVQDNLIKKDSFLLFVDDGSCDQTWRCIREACAEGECIQGVKLSRNEGHQAALLAGLHVAGQHSDAVVSIDADLQDDVQAIRRMVKAYCAGYDVVYGVRDSRQTDTWFKRTTAEGFYHLMALMGVKQKFNHADYRLLSSRALKALLNYNERNIYIRGLIPLIGFPSLEVRYDRGVRIAGESKYPLRKMLALALEGITSMTVAPLRLIASLGFLICILSLLAILYILLIKITGHTIAGWSSVVLSIFFMGGVQMLSLGIIGEYIGKIYLETKHRPRFHIESVMENGAEK</sequence>
<accession>A0ABT3QD31</accession>
<feature type="transmembrane region" description="Helical" evidence="7">
    <location>
        <begin position="277"/>
        <end position="300"/>
    </location>
</feature>
<organism evidence="9 10">
    <name type="scientific">Acetobacter thailandicus</name>
    <dbReference type="NCBI Taxonomy" id="1502842"/>
    <lineage>
        <taxon>Bacteria</taxon>
        <taxon>Pseudomonadati</taxon>
        <taxon>Pseudomonadota</taxon>
        <taxon>Alphaproteobacteria</taxon>
        <taxon>Acetobacterales</taxon>
        <taxon>Acetobacteraceae</taxon>
        <taxon>Acetobacter</taxon>
    </lineage>
</organism>
<dbReference type="Gene3D" id="3.90.550.10">
    <property type="entry name" value="Spore Coat Polysaccharide Biosynthesis Protein SpsA, Chain A"/>
    <property type="match status" value="1"/>
</dbReference>
<evidence type="ECO:0000256" key="7">
    <source>
        <dbReference type="SAM" id="Phobius"/>
    </source>
</evidence>
<keyword evidence="5 7" id="KW-1133">Transmembrane helix</keyword>
<evidence type="ECO:0000259" key="8">
    <source>
        <dbReference type="Pfam" id="PF00535"/>
    </source>
</evidence>
<dbReference type="InterPro" id="IPR001173">
    <property type="entry name" value="Glyco_trans_2-like"/>
</dbReference>
<evidence type="ECO:0000256" key="2">
    <source>
        <dbReference type="ARBA" id="ARBA00022676"/>
    </source>
</evidence>
<dbReference type="SUPFAM" id="SSF53448">
    <property type="entry name" value="Nucleotide-diphospho-sugar transferases"/>
    <property type="match status" value="1"/>
</dbReference>
<dbReference type="InterPro" id="IPR050256">
    <property type="entry name" value="Glycosyltransferase_2"/>
</dbReference>
<name>A0ABT3QD31_9PROT</name>
<feature type="transmembrane region" description="Helical" evidence="7">
    <location>
        <begin position="243"/>
        <end position="265"/>
    </location>
</feature>
<feature type="domain" description="Glycosyltransferase 2-like" evidence="8">
    <location>
        <begin position="13"/>
        <end position="180"/>
    </location>
</feature>
<evidence type="ECO:0000256" key="1">
    <source>
        <dbReference type="ARBA" id="ARBA00004141"/>
    </source>
</evidence>
<dbReference type="Proteomes" id="UP001301152">
    <property type="component" value="Unassembled WGS sequence"/>
</dbReference>
<evidence type="ECO:0000256" key="5">
    <source>
        <dbReference type="ARBA" id="ARBA00022989"/>
    </source>
</evidence>
<comment type="subcellular location">
    <subcellularLocation>
        <location evidence="1">Membrane</location>
        <topology evidence="1">Multi-pass membrane protein</topology>
    </subcellularLocation>
</comment>
<dbReference type="EMBL" id="JAPIUZ010000001">
    <property type="protein sequence ID" value="MCX2563207.1"/>
    <property type="molecule type" value="Genomic_DNA"/>
</dbReference>
<dbReference type="Pfam" id="PF00535">
    <property type="entry name" value="Glycos_transf_2"/>
    <property type="match status" value="1"/>
</dbReference>
<keyword evidence="2" id="KW-0328">Glycosyltransferase</keyword>
<dbReference type="InterPro" id="IPR029044">
    <property type="entry name" value="Nucleotide-diphossugar_trans"/>
</dbReference>
<evidence type="ECO:0000256" key="6">
    <source>
        <dbReference type="ARBA" id="ARBA00023136"/>
    </source>
</evidence>
<dbReference type="RefSeq" id="WP_173558986.1">
    <property type="nucleotide sequence ID" value="NZ_JAERKY010000002.1"/>
</dbReference>
<dbReference type="CDD" id="cd04187">
    <property type="entry name" value="DPM1_like_bac"/>
    <property type="match status" value="1"/>
</dbReference>
<evidence type="ECO:0000313" key="9">
    <source>
        <dbReference type="EMBL" id="MCX2563207.1"/>
    </source>
</evidence>
<gene>
    <name evidence="9" type="ORF">OQ497_04415</name>
</gene>